<accession>A0A2G2V742</accession>
<gene>
    <name evidence="8" type="ORF">CQW23_31622</name>
</gene>
<evidence type="ECO:0000256" key="2">
    <source>
        <dbReference type="ARBA" id="ARBA00005982"/>
    </source>
</evidence>
<evidence type="ECO:0000256" key="1">
    <source>
        <dbReference type="ARBA" id="ARBA00004141"/>
    </source>
</evidence>
<dbReference type="PANTHER" id="PTHR11654">
    <property type="entry name" value="OLIGOPEPTIDE TRANSPORTER-RELATED"/>
    <property type="match status" value="1"/>
</dbReference>
<evidence type="ECO:0000313" key="8">
    <source>
        <dbReference type="EMBL" id="PHT28805.1"/>
    </source>
</evidence>
<name>A0A2G2V742_CAPBA</name>
<comment type="subcellular location">
    <subcellularLocation>
        <location evidence="1">Membrane</location>
        <topology evidence="1">Multi-pass membrane protein</topology>
    </subcellularLocation>
</comment>
<dbReference type="InterPro" id="IPR000109">
    <property type="entry name" value="POT_fam"/>
</dbReference>
<organism evidence="8 9">
    <name type="scientific">Capsicum baccatum</name>
    <name type="common">Peruvian pepper</name>
    <dbReference type="NCBI Taxonomy" id="33114"/>
    <lineage>
        <taxon>Eukaryota</taxon>
        <taxon>Viridiplantae</taxon>
        <taxon>Streptophyta</taxon>
        <taxon>Embryophyta</taxon>
        <taxon>Tracheophyta</taxon>
        <taxon>Spermatophyta</taxon>
        <taxon>Magnoliopsida</taxon>
        <taxon>eudicotyledons</taxon>
        <taxon>Gunneridae</taxon>
        <taxon>Pentapetalae</taxon>
        <taxon>asterids</taxon>
        <taxon>lamiids</taxon>
        <taxon>Solanales</taxon>
        <taxon>Solanaceae</taxon>
        <taxon>Solanoideae</taxon>
        <taxon>Capsiceae</taxon>
        <taxon>Capsicum</taxon>
    </lineage>
</organism>
<evidence type="ECO:0000256" key="5">
    <source>
        <dbReference type="ARBA" id="ARBA00023136"/>
    </source>
</evidence>
<comment type="similarity">
    <text evidence="6">Belongs to the major facilitator superfamily. Phosphate:H(+) symporter (TC 2.A.1.9) family.</text>
</comment>
<keyword evidence="9" id="KW-1185">Reference proteome</keyword>
<comment type="similarity">
    <text evidence="2">Belongs to the major facilitator superfamily. Proton-dependent oligopeptide transporter (POT/PTR) (TC 2.A.17) family.</text>
</comment>
<dbReference type="Proteomes" id="UP000224567">
    <property type="component" value="Unassembled WGS sequence"/>
</dbReference>
<dbReference type="InterPro" id="IPR036259">
    <property type="entry name" value="MFS_trans_sf"/>
</dbReference>
<dbReference type="GO" id="GO:0016020">
    <property type="term" value="C:membrane"/>
    <property type="evidence" value="ECO:0007669"/>
    <property type="project" value="UniProtKB-SubCell"/>
</dbReference>
<comment type="caution">
    <text evidence="8">The sequence shown here is derived from an EMBL/GenBank/DDBJ whole genome shotgun (WGS) entry which is preliminary data.</text>
</comment>
<dbReference type="GO" id="GO:0022857">
    <property type="term" value="F:transmembrane transporter activity"/>
    <property type="evidence" value="ECO:0007669"/>
    <property type="project" value="InterPro"/>
</dbReference>
<keyword evidence="3 7" id="KW-0812">Transmembrane</keyword>
<evidence type="ECO:0000256" key="4">
    <source>
        <dbReference type="ARBA" id="ARBA00022989"/>
    </source>
</evidence>
<dbReference type="OrthoDB" id="8904098at2759"/>
<protein>
    <submittedName>
        <fullName evidence="8">Protein NRT1/ PTR FAMILY 3.1</fullName>
    </submittedName>
</protein>
<evidence type="ECO:0000313" key="9">
    <source>
        <dbReference type="Proteomes" id="UP000224567"/>
    </source>
</evidence>
<evidence type="ECO:0000256" key="6">
    <source>
        <dbReference type="ARBA" id="ARBA00044504"/>
    </source>
</evidence>
<sequence>MGFSMLVVVTIIVYIQDNIGWSIGFVVPIIAMLISIVVFIFGYPLYRNLDPAGSPFTRLLQVCVAAYKKRKLDMVNDPKLFYQNEELDADISTAGKLVQTKQMNEHASDALGQSVDLISLNHRALMYI</sequence>
<dbReference type="STRING" id="33114.A0A2G2V742"/>
<dbReference type="Gene3D" id="1.20.1250.20">
    <property type="entry name" value="MFS general substrate transporter like domains"/>
    <property type="match status" value="1"/>
</dbReference>
<dbReference type="EMBL" id="MLFT02000181">
    <property type="protein sequence ID" value="PHT28805.1"/>
    <property type="molecule type" value="Genomic_DNA"/>
</dbReference>
<reference evidence="8 9" key="1">
    <citation type="journal article" date="2017" name="Genome Biol.">
        <title>New reference genome sequences of hot pepper reveal the massive evolution of plant disease-resistance genes by retroduplication.</title>
        <authorList>
            <person name="Kim S."/>
            <person name="Park J."/>
            <person name="Yeom S.I."/>
            <person name="Kim Y.M."/>
            <person name="Seo E."/>
            <person name="Kim K.T."/>
            <person name="Kim M.S."/>
            <person name="Lee J.M."/>
            <person name="Cheong K."/>
            <person name="Shin H.S."/>
            <person name="Kim S.B."/>
            <person name="Han K."/>
            <person name="Lee J."/>
            <person name="Park M."/>
            <person name="Lee H.A."/>
            <person name="Lee H.Y."/>
            <person name="Lee Y."/>
            <person name="Oh S."/>
            <person name="Lee J.H."/>
            <person name="Choi E."/>
            <person name="Choi E."/>
            <person name="Lee S.E."/>
            <person name="Jeon J."/>
            <person name="Kim H."/>
            <person name="Choi G."/>
            <person name="Song H."/>
            <person name="Lee J."/>
            <person name="Lee S.C."/>
            <person name="Kwon J.K."/>
            <person name="Lee H.Y."/>
            <person name="Koo N."/>
            <person name="Hong Y."/>
            <person name="Kim R.W."/>
            <person name="Kang W.H."/>
            <person name="Huh J.H."/>
            <person name="Kang B.C."/>
            <person name="Yang T.J."/>
            <person name="Lee Y.H."/>
            <person name="Bennetzen J.L."/>
            <person name="Choi D."/>
        </authorList>
    </citation>
    <scope>NUCLEOTIDE SEQUENCE [LARGE SCALE GENOMIC DNA]</scope>
    <source>
        <strain evidence="9">cv. PBC81</strain>
    </source>
</reference>
<keyword evidence="4 7" id="KW-1133">Transmembrane helix</keyword>
<evidence type="ECO:0000256" key="7">
    <source>
        <dbReference type="SAM" id="Phobius"/>
    </source>
</evidence>
<feature type="transmembrane region" description="Helical" evidence="7">
    <location>
        <begin position="20"/>
        <end position="46"/>
    </location>
</feature>
<keyword evidence="5 7" id="KW-0472">Membrane</keyword>
<evidence type="ECO:0000256" key="3">
    <source>
        <dbReference type="ARBA" id="ARBA00022692"/>
    </source>
</evidence>
<dbReference type="Pfam" id="PF00854">
    <property type="entry name" value="PTR2"/>
    <property type="match status" value="1"/>
</dbReference>
<reference evidence="9" key="2">
    <citation type="journal article" date="2017" name="J. Anim. Genet.">
        <title>Multiple reference genome sequences of hot pepper reveal the massive evolution of plant disease resistance genes by retroduplication.</title>
        <authorList>
            <person name="Kim S."/>
            <person name="Park J."/>
            <person name="Yeom S.-I."/>
            <person name="Kim Y.-M."/>
            <person name="Seo E."/>
            <person name="Kim K.-T."/>
            <person name="Kim M.-S."/>
            <person name="Lee J.M."/>
            <person name="Cheong K."/>
            <person name="Shin H.-S."/>
            <person name="Kim S.-B."/>
            <person name="Han K."/>
            <person name="Lee J."/>
            <person name="Park M."/>
            <person name="Lee H.-A."/>
            <person name="Lee H.-Y."/>
            <person name="Lee Y."/>
            <person name="Oh S."/>
            <person name="Lee J.H."/>
            <person name="Choi E."/>
            <person name="Choi E."/>
            <person name="Lee S.E."/>
            <person name="Jeon J."/>
            <person name="Kim H."/>
            <person name="Choi G."/>
            <person name="Song H."/>
            <person name="Lee J."/>
            <person name="Lee S.-C."/>
            <person name="Kwon J.-K."/>
            <person name="Lee H.-Y."/>
            <person name="Koo N."/>
            <person name="Hong Y."/>
            <person name="Kim R.W."/>
            <person name="Kang W.-H."/>
            <person name="Huh J.H."/>
            <person name="Kang B.-C."/>
            <person name="Yang T.-J."/>
            <person name="Lee Y.-H."/>
            <person name="Bennetzen J.L."/>
            <person name="Choi D."/>
        </authorList>
    </citation>
    <scope>NUCLEOTIDE SEQUENCE [LARGE SCALE GENOMIC DNA]</scope>
    <source>
        <strain evidence="9">cv. PBC81</strain>
    </source>
</reference>
<dbReference type="AlphaFoldDB" id="A0A2G2V742"/>
<proteinExistence type="inferred from homology"/>